<dbReference type="InterPro" id="IPR029058">
    <property type="entry name" value="AB_hydrolase_fold"/>
</dbReference>
<dbReference type="EMBL" id="NKJJ02000002">
    <property type="protein sequence ID" value="TPR04225.1"/>
    <property type="molecule type" value="Genomic_DNA"/>
</dbReference>
<evidence type="ECO:0000313" key="3">
    <source>
        <dbReference type="Proteomes" id="UP000197666"/>
    </source>
</evidence>
<reference evidence="3" key="1">
    <citation type="submission" date="2018-10" db="EMBL/GenBank/DDBJ databases">
        <title>FDA dAtabase for Regulatory Grade micrObial Sequences (FDA-ARGOS): Supporting development and validation of Infectious Disease Dx tests.</title>
        <authorList>
            <person name="Kerrigan L."/>
            <person name="Tallon L."/>
            <person name="Sadzewicz L."/>
            <person name="Sengamalay N."/>
            <person name="Ott S."/>
            <person name="Godinez A."/>
            <person name="Nagaraj S."/>
            <person name="Vavikolanu K."/>
            <person name="Nadendla S."/>
            <person name="George J."/>
            <person name="Sichtig H."/>
        </authorList>
    </citation>
    <scope>NUCLEOTIDE SEQUENCE [LARGE SCALE GENOMIC DNA]</scope>
    <source>
        <strain evidence="3">FDAARGOS_311</strain>
    </source>
</reference>
<comment type="caution">
    <text evidence="2">The sequence shown here is derived from an EMBL/GenBank/DDBJ whole genome shotgun (WGS) entry which is preliminary data.</text>
</comment>
<proteinExistence type="predicted"/>
<dbReference type="PANTHER" id="PTHR37017">
    <property type="entry name" value="AB HYDROLASE-1 DOMAIN-CONTAINING PROTEIN-RELATED"/>
    <property type="match status" value="1"/>
</dbReference>
<accession>A0A505I889</accession>
<name>A0A505I889_ASPNG</name>
<evidence type="ECO:0000313" key="2">
    <source>
        <dbReference type="EMBL" id="TPR04225.1"/>
    </source>
</evidence>
<dbReference type="SUPFAM" id="SSF53474">
    <property type="entry name" value="alpha/beta-Hydrolases"/>
    <property type="match status" value="1"/>
</dbReference>
<dbReference type="PANTHER" id="PTHR37017:SF13">
    <property type="entry name" value="AB HYDROLASE-1 DOMAIN-CONTAINING PROTEIN"/>
    <property type="match status" value="1"/>
</dbReference>
<dbReference type="Gene3D" id="3.40.50.1820">
    <property type="entry name" value="alpha/beta hydrolase"/>
    <property type="match status" value="1"/>
</dbReference>
<evidence type="ECO:0000259" key="1">
    <source>
        <dbReference type="Pfam" id="PF12697"/>
    </source>
</evidence>
<dbReference type="Pfam" id="PF12697">
    <property type="entry name" value="Abhydrolase_6"/>
    <property type="match status" value="1"/>
</dbReference>
<dbReference type="VEuPathDB" id="FungiDB:ATCC64974_86900"/>
<dbReference type="VEuPathDB" id="FungiDB:M747DRAFT_340814"/>
<protein>
    <submittedName>
        <fullName evidence="2">Amino acid adenylation domain protein</fullName>
    </submittedName>
</protein>
<dbReference type="InterPro" id="IPR052897">
    <property type="entry name" value="Sec-Metab_Biosynth_Hydrolase"/>
</dbReference>
<gene>
    <name evidence="2" type="ORF">CAN33_0028670</name>
</gene>
<organism evidence="2 3">
    <name type="scientific">Aspergillus niger</name>
    <dbReference type="NCBI Taxonomy" id="5061"/>
    <lineage>
        <taxon>Eukaryota</taxon>
        <taxon>Fungi</taxon>
        <taxon>Dikarya</taxon>
        <taxon>Ascomycota</taxon>
        <taxon>Pezizomycotina</taxon>
        <taxon>Eurotiomycetes</taxon>
        <taxon>Eurotiomycetidae</taxon>
        <taxon>Eurotiales</taxon>
        <taxon>Aspergillaceae</taxon>
        <taxon>Aspergillus</taxon>
        <taxon>Aspergillus subgen. Circumdati</taxon>
    </lineage>
</organism>
<dbReference type="VEuPathDB" id="FungiDB:An04g02910"/>
<dbReference type="Proteomes" id="UP000197666">
    <property type="component" value="Unassembled WGS sequence"/>
</dbReference>
<dbReference type="AlphaFoldDB" id="A0A505I889"/>
<dbReference type="InterPro" id="IPR000073">
    <property type="entry name" value="AB_hydrolase_1"/>
</dbReference>
<sequence length="249" mass="26898">MATDSEAPRPAVVICTGSYHTPAPYEPLRQALESSGFEAYCPQRPTCDLSKLNVGDINHPDFDLGPPAEGYPSDMDDVQVINQLLGRLINEEGKEVLLLAHSSGGMIASQAAVPELQYKPRQEKGERGGVTAIFFVGAFVIPVGESIHSFFQPKEGPIVTPPFMRFHKHGAAGLGTIVDAPRFMFNDLDAEEAAKWAATLTASPVNTGVLTNDVYSVLPCAYLILDNDQTLLPQYQEAMIALQVQKGNA</sequence>
<feature type="domain" description="AB hydrolase-1" evidence="1">
    <location>
        <begin position="12"/>
        <end position="240"/>
    </location>
</feature>
<dbReference type="VEuPathDB" id="FungiDB:ASPNIDRAFT2_1146838"/>